<evidence type="ECO:0000256" key="1">
    <source>
        <dbReference type="SAM" id="MobiDB-lite"/>
    </source>
</evidence>
<feature type="region of interest" description="Disordered" evidence="1">
    <location>
        <begin position="23"/>
        <end position="311"/>
    </location>
</feature>
<feature type="compositionally biased region" description="Basic and acidic residues" evidence="1">
    <location>
        <begin position="351"/>
        <end position="377"/>
    </location>
</feature>
<sequence length="392" mass="42407">MAATVAPWAKPGAWALDAEEHEAELLQQKEKEAAEPQGSEPLADFPSLAAAATTKPKKKKGQTISLAEFTTYGGAKPPVQQNEPKGLTHEDRLILPTGPRERSAEELDRNRLGNGFRNYGDRISRYSNAGGDESSNPRWGSNRGSDRNGVGFGRDANRESGPSRADETDNWAAAKKSTIGNGFERKDRGGGFYDSQSKADESDSWVSNKSFVPSEGRRFSASGGGFEREKRGSFTPNVGGADSDNWGKKKEDNNSVTGNGTESGRPRLNLQPRTLPVSNGNPQGSGTTVKPKGSNPFGDARPREEVLAEKGKDWKKIDEHLESVKIKEADEKADGGSAYGKRSFGIGNGRAGDRTERAWRKPDSPDSRPTSAEKIENDNAIEEIENGDAEEN</sequence>
<evidence type="ECO:0000313" key="2">
    <source>
        <dbReference type="EMBL" id="KAF3434637.1"/>
    </source>
</evidence>
<feature type="compositionally biased region" description="Acidic residues" evidence="1">
    <location>
        <begin position="379"/>
        <end position="392"/>
    </location>
</feature>
<dbReference type="AlphaFoldDB" id="A0A8K0GMH0"/>
<dbReference type="Proteomes" id="UP000796880">
    <property type="component" value="Unassembled WGS sequence"/>
</dbReference>
<accession>A0A8K0GMH0</accession>
<protein>
    <recommendedName>
        <fullName evidence="4">Eukaryotic translation initiation factor 4B3-like</fullName>
    </recommendedName>
</protein>
<evidence type="ECO:0000313" key="3">
    <source>
        <dbReference type="Proteomes" id="UP000796880"/>
    </source>
</evidence>
<comment type="caution">
    <text evidence="2">The sequence shown here is derived from an EMBL/GenBank/DDBJ whole genome shotgun (WGS) entry which is preliminary data.</text>
</comment>
<dbReference type="OrthoDB" id="48651at2759"/>
<dbReference type="InterPro" id="IPR010433">
    <property type="entry name" value="EIF-4B_pln"/>
</dbReference>
<evidence type="ECO:0008006" key="4">
    <source>
        <dbReference type="Google" id="ProtNLM"/>
    </source>
</evidence>
<organism evidence="2 3">
    <name type="scientific">Rhamnella rubrinervis</name>
    <dbReference type="NCBI Taxonomy" id="2594499"/>
    <lineage>
        <taxon>Eukaryota</taxon>
        <taxon>Viridiplantae</taxon>
        <taxon>Streptophyta</taxon>
        <taxon>Embryophyta</taxon>
        <taxon>Tracheophyta</taxon>
        <taxon>Spermatophyta</taxon>
        <taxon>Magnoliopsida</taxon>
        <taxon>eudicotyledons</taxon>
        <taxon>Gunneridae</taxon>
        <taxon>Pentapetalae</taxon>
        <taxon>rosids</taxon>
        <taxon>fabids</taxon>
        <taxon>Rosales</taxon>
        <taxon>Rhamnaceae</taxon>
        <taxon>rhamnoid group</taxon>
        <taxon>Rhamneae</taxon>
        <taxon>Rhamnella</taxon>
    </lineage>
</organism>
<feature type="compositionally biased region" description="Basic and acidic residues" evidence="1">
    <location>
        <begin position="300"/>
        <end position="311"/>
    </location>
</feature>
<dbReference type="PANTHER" id="PTHR32091">
    <property type="entry name" value="EUKARYOTIC TRANSLATION INITIATION FACTOR 4B"/>
    <property type="match status" value="1"/>
</dbReference>
<feature type="compositionally biased region" description="Polar residues" evidence="1">
    <location>
        <begin position="133"/>
        <end position="143"/>
    </location>
</feature>
<dbReference type="GO" id="GO:0003729">
    <property type="term" value="F:mRNA binding"/>
    <property type="evidence" value="ECO:0007669"/>
    <property type="project" value="TreeGrafter"/>
</dbReference>
<feature type="compositionally biased region" description="Polar residues" evidence="1">
    <location>
        <begin position="276"/>
        <end position="288"/>
    </location>
</feature>
<dbReference type="PANTHER" id="PTHR32091:SF17">
    <property type="entry name" value="EUKARYOTIC TRANSLATION INITIATION FACTOR 4B3"/>
    <property type="match status" value="1"/>
</dbReference>
<proteinExistence type="predicted"/>
<reference evidence="2" key="1">
    <citation type="submission" date="2020-03" db="EMBL/GenBank/DDBJ databases">
        <title>A high-quality chromosome-level genome assembly of a woody plant with both climbing and erect habits, Rhamnella rubrinervis.</title>
        <authorList>
            <person name="Lu Z."/>
            <person name="Yang Y."/>
            <person name="Zhu X."/>
            <person name="Sun Y."/>
        </authorList>
    </citation>
    <scope>NUCLEOTIDE SEQUENCE</scope>
    <source>
        <strain evidence="2">BYM</strain>
        <tissue evidence="2">Leaf</tissue>
    </source>
</reference>
<dbReference type="Pfam" id="PF06273">
    <property type="entry name" value="eIF-4B"/>
    <property type="match status" value="1"/>
</dbReference>
<dbReference type="EMBL" id="VOIH02000010">
    <property type="protein sequence ID" value="KAF3434637.1"/>
    <property type="molecule type" value="Genomic_DNA"/>
</dbReference>
<gene>
    <name evidence="2" type="ORF">FNV43_RR21722</name>
</gene>
<feature type="compositionally biased region" description="Basic and acidic residues" evidence="1">
    <location>
        <begin position="86"/>
        <end position="111"/>
    </location>
</feature>
<feature type="region of interest" description="Disordered" evidence="1">
    <location>
        <begin position="328"/>
        <end position="392"/>
    </location>
</feature>
<feature type="compositionally biased region" description="Basic and acidic residues" evidence="1">
    <location>
        <begin position="23"/>
        <end position="34"/>
    </location>
</feature>
<name>A0A8K0GMH0_9ROSA</name>
<dbReference type="GO" id="GO:0003743">
    <property type="term" value="F:translation initiation factor activity"/>
    <property type="evidence" value="ECO:0007669"/>
    <property type="project" value="InterPro"/>
</dbReference>
<keyword evidence="3" id="KW-1185">Reference proteome</keyword>